<proteinExistence type="predicted"/>
<dbReference type="InterPro" id="IPR015943">
    <property type="entry name" value="WD40/YVTN_repeat-like_dom_sf"/>
</dbReference>
<feature type="signal peptide" evidence="1">
    <location>
        <begin position="1"/>
        <end position="20"/>
    </location>
</feature>
<dbReference type="NCBIfam" id="TIGR02276">
    <property type="entry name" value="beta_rpt_yvtn"/>
    <property type="match status" value="2"/>
</dbReference>
<dbReference type="InterPro" id="IPR051200">
    <property type="entry name" value="Host-pathogen_enzymatic-act"/>
</dbReference>
<dbReference type="Pfam" id="PF16819">
    <property type="entry name" value="DUF5074"/>
    <property type="match status" value="1"/>
</dbReference>
<dbReference type="PROSITE" id="PS51257">
    <property type="entry name" value="PROKAR_LIPOPROTEIN"/>
    <property type="match status" value="1"/>
</dbReference>
<dbReference type="InterPro" id="IPR011964">
    <property type="entry name" value="YVTN_b-propeller_repeat"/>
</dbReference>
<name>A0A1G6J3B2_9BACT</name>
<sequence length="352" mass="37464">MKIRNIFSIALVGASLLFSACEKDESSGPKLPFDLTQGMIITNEGNFGSANASISIYHAAGDSITSDVFFKANNRVLGDALQSMTFTTNNAYFVLNGSSKIEVVEKSSCKEVATIENLGGPRYMVTYGTKGYVSTWDNNEVVVIDLNSNAVTKKISVGSGPEGLVVVGSKLFVANSGGWGSAKTVSVIDLKTDAVVETINVADSPRGFVVDKNNDVWVLCVGAVDWLNSANTTTSALCKINPTTYNVTTINISTTYHPTQLRTNNAGDQLYYGAGYGVQGIFKMSINGTIPTAPFIDVEVYGFAIDPASGVVYGMQAPSFTAAGKMLRYDLAGKLVKEYTVGIGPNNGYFVR</sequence>
<reference evidence="2 3" key="1">
    <citation type="submission" date="2016-09" db="EMBL/GenBank/DDBJ databases">
        <authorList>
            <person name="Capua I."/>
            <person name="De Benedictis P."/>
            <person name="Joannis T."/>
            <person name="Lombin L.H."/>
            <person name="Cattoli G."/>
        </authorList>
    </citation>
    <scope>NUCLEOTIDE SEQUENCE [LARGE SCALE GENOMIC DNA]</scope>
    <source>
        <strain evidence="2 3">A7P-90m</strain>
    </source>
</reference>
<dbReference type="InterPro" id="IPR031815">
    <property type="entry name" value="DUF5074"/>
</dbReference>
<organism evidence="2 3">
    <name type="scientific">Williamwhitmania taraxaci</name>
    <dbReference type="NCBI Taxonomy" id="1640674"/>
    <lineage>
        <taxon>Bacteria</taxon>
        <taxon>Pseudomonadati</taxon>
        <taxon>Bacteroidota</taxon>
        <taxon>Bacteroidia</taxon>
        <taxon>Bacteroidales</taxon>
        <taxon>Williamwhitmaniaceae</taxon>
        <taxon>Williamwhitmania</taxon>
    </lineage>
</organism>
<dbReference type="Proteomes" id="UP000199452">
    <property type="component" value="Unassembled WGS sequence"/>
</dbReference>
<dbReference type="Gene3D" id="2.130.10.10">
    <property type="entry name" value="YVTN repeat-like/Quinoprotein amine dehydrogenase"/>
    <property type="match status" value="1"/>
</dbReference>
<evidence type="ECO:0000313" key="2">
    <source>
        <dbReference type="EMBL" id="SDC13211.1"/>
    </source>
</evidence>
<accession>A0A1G6J3B2</accession>
<keyword evidence="1" id="KW-0732">Signal</keyword>
<gene>
    <name evidence="2" type="ORF">SAMN05216323_101831</name>
</gene>
<dbReference type="PANTHER" id="PTHR47197">
    <property type="entry name" value="PROTEIN NIRF"/>
    <property type="match status" value="1"/>
</dbReference>
<dbReference type="STRING" id="1640674.SAMN05216323_101831"/>
<dbReference type="RefSeq" id="WP_092437185.1">
    <property type="nucleotide sequence ID" value="NZ_FMYP01000018.1"/>
</dbReference>
<dbReference type="EMBL" id="FMYP01000018">
    <property type="protein sequence ID" value="SDC13211.1"/>
    <property type="molecule type" value="Genomic_DNA"/>
</dbReference>
<keyword evidence="3" id="KW-1185">Reference proteome</keyword>
<dbReference type="PANTHER" id="PTHR47197:SF3">
    <property type="entry name" value="DIHYDRO-HEME D1 DEHYDROGENASE"/>
    <property type="match status" value="1"/>
</dbReference>
<protein>
    <submittedName>
        <fullName evidence="2">40-residue YVTN family beta-propeller repeat-containing protein</fullName>
    </submittedName>
</protein>
<dbReference type="OrthoDB" id="792648at2"/>
<feature type="chain" id="PRO_5011562761" evidence="1">
    <location>
        <begin position="21"/>
        <end position="352"/>
    </location>
</feature>
<dbReference type="SUPFAM" id="SSF63825">
    <property type="entry name" value="YWTD domain"/>
    <property type="match status" value="1"/>
</dbReference>
<evidence type="ECO:0000313" key="3">
    <source>
        <dbReference type="Proteomes" id="UP000199452"/>
    </source>
</evidence>
<evidence type="ECO:0000256" key="1">
    <source>
        <dbReference type="SAM" id="SignalP"/>
    </source>
</evidence>
<dbReference type="AlphaFoldDB" id="A0A1G6J3B2"/>